<accession>A0AAN8M549</accession>
<evidence type="ECO:0000256" key="11">
    <source>
        <dbReference type="ARBA" id="ARBA00023198"/>
    </source>
</evidence>
<dbReference type="PROSITE" id="PS50209">
    <property type="entry name" value="CARD"/>
    <property type="match status" value="1"/>
</dbReference>
<keyword evidence="6" id="KW-0808">Transferase</keyword>
<protein>
    <recommendedName>
        <fullName evidence="2">non-specific serine/threonine protein kinase</fullName>
        <ecNumber evidence="2">2.7.11.1</ecNumber>
    </recommendedName>
</protein>
<dbReference type="GO" id="GO:0004521">
    <property type="term" value="F:RNA endonuclease activity"/>
    <property type="evidence" value="ECO:0007669"/>
    <property type="project" value="InterPro"/>
</dbReference>
<dbReference type="Pfam" id="PF00619">
    <property type="entry name" value="CARD"/>
    <property type="match status" value="1"/>
</dbReference>
<keyword evidence="9" id="KW-0067">ATP-binding</keyword>
<dbReference type="InterPro" id="IPR011009">
    <property type="entry name" value="Kinase-like_dom_sf"/>
</dbReference>
<evidence type="ECO:0000256" key="2">
    <source>
        <dbReference type="ARBA" id="ARBA00012513"/>
    </source>
</evidence>
<dbReference type="Gene3D" id="3.30.200.20">
    <property type="entry name" value="Phosphorylase Kinase, domain 1"/>
    <property type="match status" value="1"/>
</dbReference>
<dbReference type="GO" id="GO:0042981">
    <property type="term" value="P:regulation of apoptotic process"/>
    <property type="evidence" value="ECO:0007669"/>
    <property type="project" value="InterPro"/>
</dbReference>
<dbReference type="AlphaFoldDB" id="A0AAN8M549"/>
<evidence type="ECO:0000313" key="16">
    <source>
        <dbReference type="Proteomes" id="UP001356427"/>
    </source>
</evidence>
<dbReference type="FunFam" id="3.30.200.20:FF:000077">
    <property type="entry name" value="Putative Serine/threonine-protein kinase/endoribonuclease IRE1"/>
    <property type="match status" value="1"/>
</dbReference>
<keyword evidence="11" id="KW-0395">Inflammatory response</keyword>
<dbReference type="SUPFAM" id="SSF56112">
    <property type="entry name" value="Protein kinase-like (PK-like)"/>
    <property type="match status" value="1"/>
</dbReference>
<keyword evidence="3" id="KW-0963">Cytoplasm</keyword>
<keyword evidence="16" id="KW-1185">Reference proteome</keyword>
<dbReference type="GO" id="GO:0051082">
    <property type="term" value="F:unfolded protein binding"/>
    <property type="evidence" value="ECO:0007669"/>
    <property type="project" value="TreeGrafter"/>
</dbReference>
<keyword evidence="5" id="KW-0399">Innate immunity</keyword>
<evidence type="ECO:0000256" key="4">
    <source>
        <dbReference type="ARBA" id="ARBA00022527"/>
    </source>
</evidence>
<evidence type="ECO:0000313" key="15">
    <source>
        <dbReference type="EMBL" id="KAK6312196.1"/>
    </source>
</evidence>
<evidence type="ECO:0000256" key="9">
    <source>
        <dbReference type="ARBA" id="ARBA00022840"/>
    </source>
</evidence>
<evidence type="ECO:0000259" key="14">
    <source>
        <dbReference type="PROSITE" id="PS50209"/>
    </source>
</evidence>
<evidence type="ECO:0000256" key="7">
    <source>
        <dbReference type="ARBA" id="ARBA00022741"/>
    </source>
</evidence>
<dbReference type="Pfam" id="PF00069">
    <property type="entry name" value="Pkinase"/>
    <property type="match status" value="1"/>
</dbReference>
<keyword evidence="10" id="KW-0391">Immunity</keyword>
<evidence type="ECO:0000256" key="5">
    <source>
        <dbReference type="ARBA" id="ARBA00022588"/>
    </source>
</evidence>
<comment type="subcellular location">
    <subcellularLocation>
        <location evidence="1">Cytoplasm</location>
        <location evidence="1">Cytosol</location>
    </subcellularLocation>
</comment>
<dbReference type="PANTHER" id="PTHR13954:SF6">
    <property type="entry name" value="NON-SPECIFIC SERINE_THREONINE PROTEIN KINASE"/>
    <property type="match status" value="1"/>
</dbReference>
<dbReference type="GO" id="GO:0005524">
    <property type="term" value="F:ATP binding"/>
    <property type="evidence" value="ECO:0007669"/>
    <property type="project" value="UniProtKB-KW"/>
</dbReference>
<feature type="domain" description="Protein kinase" evidence="13">
    <location>
        <begin position="129"/>
        <end position="393"/>
    </location>
</feature>
<comment type="caution">
    <text evidence="15">The sequence shown here is derived from an EMBL/GenBank/DDBJ whole genome shotgun (WGS) entry which is preliminary data.</text>
</comment>
<dbReference type="GO" id="GO:0045087">
    <property type="term" value="P:innate immune response"/>
    <property type="evidence" value="ECO:0007669"/>
    <property type="project" value="UniProtKB-KW"/>
</dbReference>
<organism evidence="15 16">
    <name type="scientific">Coregonus suidteri</name>
    <dbReference type="NCBI Taxonomy" id="861788"/>
    <lineage>
        <taxon>Eukaryota</taxon>
        <taxon>Metazoa</taxon>
        <taxon>Chordata</taxon>
        <taxon>Craniata</taxon>
        <taxon>Vertebrata</taxon>
        <taxon>Euteleostomi</taxon>
        <taxon>Actinopterygii</taxon>
        <taxon>Neopterygii</taxon>
        <taxon>Teleostei</taxon>
        <taxon>Protacanthopterygii</taxon>
        <taxon>Salmoniformes</taxon>
        <taxon>Salmonidae</taxon>
        <taxon>Coregoninae</taxon>
        <taxon>Coregonus</taxon>
    </lineage>
</organism>
<dbReference type="InterPro" id="IPR000719">
    <property type="entry name" value="Prot_kinase_dom"/>
</dbReference>
<dbReference type="Gene3D" id="1.10.533.10">
    <property type="entry name" value="Death Domain, Fas"/>
    <property type="match status" value="1"/>
</dbReference>
<evidence type="ECO:0000256" key="6">
    <source>
        <dbReference type="ARBA" id="ARBA00022679"/>
    </source>
</evidence>
<dbReference type="InterPro" id="IPR033516">
    <property type="entry name" value="CARD8/ASC/NALP1_CARD"/>
</dbReference>
<dbReference type="InterPro" id="IPR008271">
    <property type="entry name" value="Ser/Thr_kinase_AS"/>
</dbReference>
<name>A0AAN8M549_9TELE</name>
<dbReference type="PROSITE" id="PS50011">
    <property type="entry name" value="PROTEIN_KINASE_DOM"/>
    <property type="match status" value="1"/>
</dbReference>
<dbReference type="EMBL" id="JAGTTL010000015">
    <property type="protein sequence ID" value="KAK6312196.1"/>
    <property type="molecule type" value="Genomic_DNA"/>
</dbReference>
<dbReference type="InterPro" id="IPR011029">
    <property type="entry name" value="DEATH-like_dom_sf"/>
</dbReference>
<evidence type="ECO:0000256" key="1">
    <source>
        <dbReference type="ARBA" id="ARBA00004514"/>
    </source>
</evidence>
<evidence type="ECO:0000256" key="12">
    <source>
        <dbReference type="SAM" id="MobiDB-lite"/>
    </source>
</evidence>
<evidence type="ECO:0000256" key="10">
    <source>
        <dbReference type="ARBA" id="ARBA00022859"/>
    </source>
</evidence>
<gene>
    <name evidence="15" type="ORF">J4Q44_G00178600</name>
</gene>
<dbReference type="Gene3D" id="1.10.510.10">
    <property type="entry name" value="Transferase(Phosphotransferase) domain 1"/>
    <property type="match status" value="1"/>
</dbReference>
<dbReference type="PANTHER" id="PTHR13954">
    <property type="entry name" value="IRE1-RELATED"/>
    <property type="match status" value="1"/>
</dbReference>
<dbReference type="SUPFAM" id="SSF47986">
    <property type="entry name" value="DEATH domain"/>
    <property type="match status" value="1"/>
</dbReference>
<feature type="region of interest" description="Disordered" evidence="12">
    <location>
        <begin position="95"/>
        <end position="118"/>
    </location>
</feature>
<feature type="domain" description="CARD" evidence="14">
    <location>
        <begin position="1"/>
        <end position="91"/>
    </location>
</feature>
<dbReference type="GO" id="GO:0006954">
    <property type="term" value="P:inflammatory response"/>
    <property type="evidence" value="ECO:0007669"/>
    <property type="project" value="UniProtKB-KW"/>
</dbReference>
<dbReference type="InterPro" id="IPR001315">
    <property type="entry name" value="CARD"/>
</dbReference>
<dbReference type="Proteomes" id="UP001356427">
    <property type="component" value="Unassembled WGS sequence"/>
</dbReference>
<evidence type="ECO:0000256" key="8">
    <source>
        <dbReference type="ARBA" id="ARBA00022777"/>
    </source>
</evidence>
<dbReference type="GO" id="GO:0005829">
    <property type="term" value="C:cytosol"/>
    <property type="evidence" value="ECO:0007669"/>
    <property type="project" value="UniProtKB-SubCell"/>
</dbReference>
<keyword evidence="7" id="KW-0547">Nucleotide-binding</keyword>
<dbReference type="GO" id="GO:0036498">
    <property type="term" value="P:IRE1-mediated unfolded protein response"/>
    <property type="evidence" value="ECO:0007669"/>
    <property type="project" value="TreeGrafter"/>
</dbReference>
<dbReference type="GO" id="GO:1990604">
    <property type="term" value="C:IRE1-TRAF2-ASK1 complex"/>
    <property type="evidence" value="ECO:0007669"/>
    <property type="project" value="TreeGrafter"/>
</dbReference>
<reference evidence="15 16" key="1">
    <citation type="submission" date="2021-04" db="EMBL/GenBank/DDBJ databases">
        <authorList>
            <person name="De Guttry C."/>
            <person name="Zahm M."/>
            <person name="Klopp C."/>
            <person name="Cabau C."/>
            <person name="Louis A."/>
            <person name="Berthelot C."/>
            <person name="Parey E."/>
            <person name="Roest Crollius H."/>
            <person name="Montfort J."/>
            <person name="Robinson-Rechavi M."/>
            <person name="Bucao C."/>
            <person name="Bouchez O."/>
            <person name="Gislard M."/>
            <person name="Lluch J."/>
            <person name="Milhes M."/>
            <person name="Lampietro C."/>
            <person name="Lopez Roques C."/>
            <person name="Donnadieu C."/>
            <person name="Braasch I."/>
            <person name="Desvignes T."/>
            <person name="Postlethwait J."/>
            <person name="Bobe J."/>
            <person name="Wedekind C."/>
            <person name="Guiguen Y."/>
        </authorList>
    </citation>
    <scope>NUCLEOTIDE SEQUENCE [LARGE SCALE GENOMIC DNA]</scope>
    <source>
        <strain evidence="15">Cs_M1</strain>
        <tissue evidence="15">Blood</tissue>
    </source>
</reference>
<dbReference type="SMART" id="SM00220">
    <property type="entry name" value="S_TKc"/>
    <property type="match status" value="1"/>
</dbReference>
<keyword evidence="4" id="KW-0723">Serine/threonine-protein kinase</keyword>
<dbReference type="PROSITE" id="PS00108">
    <property type="entry name" value="PROTEIN_KINASE_ST"/>
    <property type="match status" value="1"/>
</dbReference>
<proteinExistence type="predicted"/>
<keyword evidence="8" id="KW-0418">Kinase</keyword>
<evidence type="ECO:0000256" key="3">
    <source>
        <dbReference type="ARBA" id="ARBA00022490"/>
    </source>
</evidence>
<evidence type="ECO:0000259" key="13">
    <source>
        <dbReference type="PROSITE" id="PS50011"/>
    </source>
</evidence>
<dbReference type="GO" id="GO:0070059">
    <property type="term" value="P:intrinsic apoptotic signaling pathway in response to endoplasmic reticulum stress"/>
    <property type="evidence" value="ECO:0007669"/>
    <property type="project" value="TreeGrafter"/>
</dbReference>
<dbReference type="InterPro" id="IPR045133">
    <property type="entry name" value="IRE1/2-like"/>
</dbReference>
<dbReference type="GO" id="GO:0004674">
    <property type="term" value="F:protein serine/threonine kinase activity"/>
    <property type="evidence" value="ECO:0007669"/>
    <property type="project" value="UniProtKB-KW"/>
</dbReference>
<sequence>MSSDGADFVDRHMAEFIQRVHLVMPIADDLRSNDMILDEAYSNIKTSKTSQDKMINLYDVLQSGGPEVKSAFYRSLLKHDRYLVNDLGKSTGHIQPGPALPHASNILPGTGRQSVERASDEESVGKITYYTNNDLGKGADGIVFRGFFLCDDANKRPAAVKRIELAKQSNADQEVALLLKLDYNPHVVRYFCTEKDRQFLYIAIEQCAASLDKCFTKENHFDLHGLKPVELLEQTMIGLKHLHSHNIVHRDVKPHNILLKKDSVSFTVKISDFGMSKQLADDRQSYSMRSGALGTMGWNAPEVLDESRKGNPTSAVDIFSASCVFYYVLTGGKHPFWEPNRRAGNIEDGKYNLDGLQKDKHEDIMAEHLIKYMVTKEPKWRPSAESVLEHPFFWSLEKQLQFFQGVSDWIDA</sequence>
<dbReference type="CDD" id="cd08330">
    <property type="entry name" value="CARD_ASC_NALP1"/>
    <property type="match status" value="1"/>
</dbReference>
<dbReference type="EC" id="2.7.11.1" evidence="2"/>